<evidence type="ECO:0000313" key="4">
    <source>
        <dbReference type="EMBL" id="MBE0358366.1"/>
    </source>
</evidence>
<dbReference type="CDD" id="cd12797">
    <property type="entry name" value="M23_peptidase"/>
    <property type="match status" value="1"/>
</dbReference>
<feature type="coiled-coil region" evidence="1">
    <location>
        <begin position="160"/>
        <end position="187"/>
    </location>
</feature>
<dbReference type="PANTHER" id="PTHR21666">
    <property type="entry name" value="PEPTIDASE-RELATED"/>
    <property type="match status" value="1"/>
</dbReference>
<dbReference type="SUPFAM" id="SSF51261">
    <property type="entry name" value="Duplicated hybrid motif"/>
    <property type="match status" value="1"/>
</dbReference>
<evidence type="ECO:0000256" key="2">
    <source>
        <dbReference type="SAM" id="SignalP"/>
    </source>
</evidence>
<accession>A0ABR9DVH4</accession>
<dbReference type="Proteomes" id="UP000648482">
    <property type="component" value="Unassembled WGS sequence"/>
</dbReference>
<evidence type="ECO:0000313" key="5">
    <source>
        <dbReference type="Proteomes" id="UP000648482"/>
    </source>
</evidence>
<gene>
    <name evidence="4" type="ORF">PALI_a1630</name>
</gene>
<dbReference type="EMBL" id="AQGU01000022">
    <property type="protein sequence ID" value="MBE0358366.1"/>
    <property type="molecule type" value="Genomic_DNA"/>
</dbReference>
<feature type="chain" id="PRO_5047210089" description="M23ase beta-sheet core domain-containing protein" evidence="2">
    <location>
        <begin position="26"/>
        <end position="379"/>
    </location>
</feature>
<name>A0ABR9DVH4_9GAMM</name>
<dbReference type="InterPro" id="IPR016047">
    <property type="entry name" value="M23ase_b-sheet_dom"/>
</dbReference>
<evidence type="ECO:0000259" key="3">
    <source>
        <dbReference type="Pfam" id="PF01551"/>
    </source>
</evidence>
<dbReference type="Gene3D" id="2.70.70.10">
    <property type="entry name" value="Glucose Permease (Domain IIA)"/>
    <property type="match status" value="1"/>
</dbReference>
<comment type="caution">
    <text evidence="4">The sequence shown here is derived from an EMBL/GenBank/DDBJ whole genome shotgun (WGS) entry which is preliminary data.</text>
</comment>
<dbReference type="Gene3D" id="6.10.250.3150">
    <property type="match status" value="1"/>
</dbReference>
<feature type="signal peptide" evidence="2">
    <location>
        <begin position="1"/>
        <end position="25"/>
    </location>
</feature>
<dbReference type="InterPro" id="IPR011055">
    <property type="entry name" value="Dup_hybrid_motif"/>
</dbReference>
<reference evidence="4 5" key="1">
    <citation type="submission" date="2015-06" db="EMBL/GenBank/DDBJ databases">
        <title>Genome sequence of Pseudoalteromonas aliena.</title>
        <authorList>
            <person name="Xie B.-B."/>
            <person name="Rong J.-C."/>
            <person name="Qin Q.-L."/>
            <person name="Zhang Y.-Z."/>
        </authorList>
    </citation>
    <scope>NUCLEOTIDE SEQUENCE [LARGE SCALE GENOMIC DNA]</scope>
    <source>
        <strain evidence="4 5">SW19</strain>
    </source>
</reference>
<proteinExistence type="predicted"/>
<feature type="coiled-coil region" evidence="1">
    <location>
        <begin position="27"/>
        <end position="103"/>
    </location>
</feature>
<dbReference type="PANTHER" id="PTHR21666:SF270">
    <property type="entry name" value="MUREIN HYDROLASE ACTIVATOR ENVC"/>
    <property type="match status" value="1"/>
</dbReference>
<keyword evidence="2" id="KW-0732">Signal</keyword>
<sequence>MNRRINLLIQYTLILTSLATAPAVANEDRTKKDLSEVQQALNQSQAEYNEQRKKIAKLQTNLKSHELDIAKNAKALNMAEQAVKKAQQQQKQQQQKAQQLDEKHVQFQRILAAQLKSAYMAGGDDYSKMMLNQEDTAKFERTLSYYNYLNKARIKQIEELKVLQQQIAQNQVELAKTEQQLIELHNEQKRRQTALIAAQSDRKANFNNLKAQLSGTKDSINYLKENQQTLISTIEELEKEKTQKIELLGLNKNKGKLDWPSKGKLQHTFGQRKHGGIDWKGVLIGAVEGANVNSVHNGQVVFADWLKGYGWVIVVDHGKGFMSLYGHAQTLLKDVGDMVREGETLALVGQSGGQANSGLYFEIRHKGRAVNPVKWCRRI</sequence>
<dbReference type="InterPro" id="IPR050570">
    <property type="entry name" value="Cell_wall_metabolism_enzyme"/>
</dbReference>
<dbReference type="Pfam" id="PF01551">
    <property type="entry name" value="Peptidase_M23"/>
    <property type="match status" value="1"/>
</dbReference>
<feature type="domain" description="M23ase beta-sheet core" evidence="3">
    <location>
        <begin position="279"/>
        <end position="372"/>
    </location>
</feature>
<dbReference type="RefSeq" id="WP_193154909.1">
    <property type="nucleotide sequence ID" value="NZ_AQGU01000022.1"/>
</dbReference>
<keyword evidence="5" id="KW-1185">Reference proteome</keyword>
<organism evidence="4 5">
    <name type="scientific">Pseudoalteromonas aliena SW19</name>
    <dbReference type="NCBI Taxonomy" id="1314866"/>
    <lineage>
        <taxon>Bacteria</taxon>
        <taxon>Pseudomonadati</taxon>
        <taxon>Pseudomonadota</taxon>
        <taxon>Gammaproteobacteria</taxon>
        <taxon>Alteromonadales</taxon>
        <taxon>Pseudoalteromonadaceae</taxon>
        <taxon>Pseudoalteromonas</taxon>
    </lineage>
</organism>
<protein>
    <recommendedName>
        <fullName evidence="3">M23ase beta-sheet core domain-containing protein</fullName>
    </recommendedName>
</protein>
<evidence type="ECO:0000256" key="1">
    <source>
        <dbReference type="SAM" id="Coils"/>
    </source>
</evidence>
<keyword evidence="1" id="KW-0175">Coiled coil</keyword>